<evidence type="ECO:0000256" key="12">
    <source>
        <dbReference type="SAM" id="MobiDB-lite"/>
    </source>
</evidence>
<dbReference type="GO" id="GO:0016758">
    <property type="term" value="F:hexosyltransferase activity"/>
    <property type="evidence" value="ECO:0007669"/>
    <property type="project" value="InterPro"/>
</dbReference>
<dbReference type="InterPro" id="IPR002659">
    <property type="entry name" value="Glyco_trans_31"/>
</dbReference>
<dbReference type="PANTHER" id="PTHR11214:SF334">
    <property type="entry name" value="HEXOSYLTRANSFERASE"/>
    <property type="match status" value="1"/>
</dbReference>
<sequence>MTGRTTGDTVLCNLSRKQLVCATSGVAAYVVFLTWYLHLSRIHFGWGMTPVRTGHNLSSPASGGARSPSGRDSLPVLANDRLPPNSSTVANAEDCYTFSYILNKPNICSGSRVLTLLIVVLSSTINFAQREVIRETWGAAACRRGYRLVFLIGRPMLKPDQSKILYEDTKHGDLVQADFTDSYRNLTLKSMTMVRWSNEYCPGAQFVLKIDDDMLLNVWGLADRVRRLQGVKRTMWGLLAREWKPHRNPRSKWYVSAREYRNSTYPDFLTGPSYLLSGDCAPLLVRGSAGVPYLFLEDVFLTGMVAGKMGIKRVHDEGFLNYKKRFRPCTRPRIVASHDYRPRDLQQTWRSLFAIAEDRGCDDTDLSAGAAVTNVTARKRNAAWRA</sequence>
<dbReference type="Pfam" id="PF01762">
    <property type="entry name" value="Galactosyl_T"/>
    <property type="match status" value="1"/>
</dbReference>
<dbReference type="EMBL" id="JABSTR010000962">
    <property type="protein sequence ID" value="KAH9383053.1"/>
    <property type="molecule type" value="Genomic_DNA"/>
</dbReference>
<evidence type="ECO:0000256" key="11">
    <source>
        <dbReference type="RuleBase" id="RU363063"/>
    </source>
</evidence>
<evidence type="ECO:0000313" key="14">
    <source>
        <dbReference type="Proteomes" id="UP000821853"/>
    </source>
</evidence>
<evidence type="ECO:0000256" key="3">
    <source>
        <dbReference type="ARBA" id="ARBA00022676"/>
    </source>
</evidence>
<keyword evidence="7" id="KW-1133">Transmembrane helix</keyword>
<evidence type="ECO:0000256" key="4">
    <source>
        <dbReference type="ARBA" id="ARBA00022679"/>
    </source>
</evidence>
<comment type="similarity">
    <text evidence="2 11">Belongs to the glycosyltransferase 31 family.</text>
</comment>
<evidence type="ECO:0000256" key="1">
    <source>
        <dbReference type="ARBA" id="ARBA00004323"/>
    </source>
</evidence>
<feature type="region of interest" description="Disordered" evidence="12">
    <location>
        <begin position="57"/>
        <end position="77"/>
    </location>
</feature>
<keyword evidence="14" id="KW-1185">Reference proteome</keyword>
<keyword evidence="6" id="KW-0735">Signal-anchor</keyword>
<comment type="caution">
    <text evidence="13">The sequence shown here is derived from an EMBL/GenBank/DDBJ whole genome shotgun (WGS) entry which is preliminary data.</text>
</comment>
<evidence type="ECO:0000256" key="5">
    <source>
        <dbReference type="ARBA" id="ARBA00022692"/>
    </source>
</evidence>
<evidence type="ECO:0000256" key="7">
    <source>
        <dbReference type="ARBA" id="ARBA00022989"/>
    </source>
</evidence>
<evidence type="ECO:0000256" key="8">
    <source>
        <dbReference type="ARBA" id="ARBA00023034"/>
    </source>
</evidence>
<dbReference type="AlphaFoldDB" id="A0A9J6H8J1"/>
<keyword evidence="8 11" id="KW-0333">Golgi apparatus</keyword>
<keyword evidence="10" id="KW-0325">Glycoprotein</keyword>
<name>A0A9J6H8J1_HAELO</name>
<dbReference type="FunFam" id="3.90.550.50:FF:000001">
    <property type="entry name" value="Hexosyltransferase"/>
    <property type="match status" value="1"/>
</dbReference>
<feature type="compositionally biased region" description="Low complexity" evidence="12">
    <location>
        <begin position="58"/>
        <end position="71"/>
    </location>
</feature>
<keyword evidence="4" id="KW-0808">Transferase</keyword>
<accession>A0A9J6H8J1</accession>
<organism evidence="13 14">
    <name type="scientific">Haemaphysalis longicornis</name>
    <name type="common">Bush tick</name>
    <dbReference type="NCBI Taxonomy" id="44386"/>
    <lineage>
        <taxon>Eukaryota</taxon>
        <taxon>Metazoa</taxon>
        <taxon>Ecdysozoa</taxon>
        <taxon>Arthropoda</taxon>
        <taxon>Chelicerata</taxon>
        <taxon>Arachnida</taxon>
        <taxon>Acari</taxon>
        <taxon>Parasitiformes</taxon>
        <taxon>Ixodida</taxon>
        <taxon>Ixodoidea</taxon>
        <taxon>Ixodidae</taxon>
        <taxon>Haemaphysalinae</taxon>
        <taxon>Haemaphysalis</taxon>
    </lineage>
</organism>
<evidence type="ECO:0000256" key="2">
    <source>
        <dbReference type="ARBA" id="ARBA00008661"/>
    </source>
</evidence>
<dbReference type="PANTHER" id="PTHR11214">
    <property type="entry name" value="BETA-1,3-N-ACETYLGLUCOSAMINYLTRANSFERASE"/>
    <property type="match status" value="1"/>
</dbReference>
<dbReference type="EC" id="2.4.1.-" evidence="11"/>
<dbReference type="Proteomes" id="UP000821853">
    <property type="component" value="Unassembled WGS sequence"/>
</dbReference>
<keyword evidence="5" id="KW-0812">Transmembrane</keyword>
<evidence type="ECO:0000313" key="13">
    <source>
        <dbReference type="EMBL" id="KAH9383053.1"/>
    </source>
</evidence>
<protein>
    <recommendedName>
        <fullName evidence="11">Hexosyltransferase</fullName>
        <ecNumber evidence="11">2.4.1.-</ecNumber>
    </recommendedName>
</protein>
<proteinExistence type="inferred from homology"/>
<keyword evidence="3 11" id="KW-0328">Glycosyltransferase</keyword>
<dbReference type="OrthoDB" id="5512589at2759"/>
<dbReference type="GO" id="GO:0000139">
    <property type="term" value="C:Golgi membrane"/>
    <property type="evidence" value="ECO:0007669"/>
    <property type="project" value="UniProtKB-SubCell"/>
</dbReference>
<keyword evidence="9" id="KW-0472">Membrane</keyword>
<dbReference type="OMA" id="DADMHLN"/>
<dbReference type="VEuPathDB" id="VectorBase:HLOH_054878"/>
<evidence type="ECO:0000256" key="6">
    <source>
        <dbReference type="ARBA" id="ARBA00022968"/>
    </source>
</evidence>
<evidence type="ECO:0000256" key="10">
    <source>
        <dbReference type="ARBA" id="ARBA00023180"/>
    </source>
</evidence>
<evidence type="ECO:0000256" key="9">
    <source>
        <dbReference type="ARBA" id="ARBA00023136"/>
    </source>
</evidence>
<dbReference type="Gene3D" id="3.90.550.50">
    <property type="match status" value="1"/>
</dbReference>
<dbReference type="GO" id="GO:0006493">
    <property type="term" value="P:protein O-linked glycosylation"/>
    <property type="evidence" value="ECO:0007669"/>
    <property type="project" value="TreeGrafter"/>
</dbReference>
<reference evidence="13 14" key="1">
    <citation type="journal article" date="2020" name="Cell">
        <title>Large-Scale Comparative Analyses of Tick Genomes Elucidate Their Genetic Diversity and Vector Capacities.</title>
        <authorList>
            <consortium name="Tick Genome and Microbiome Consortium (TIGMIC)"/>
            <person name="Jia N."/>
            <person name="Wang J."/>
            <person name="Shi W."/>
            <person name="Du L."/>
            <person name="Sun Y."/>
            <person name="Zhan W."/>
            <person name="Jiang J.F."/>
            <person name="Wang Q."/>
            <person name="Zhang B."/>
            <person name="Ji P."/>
            <person name="Bell-Sakyi L."/>
            <person name="Cui X.M."/>
            <person name="Yuan T.T."/>
            <person name="Jiang B.G."/>
            <person name="Yang W.F."/>
            <person name="Lam T.T."/>
            <person name="Chang Q.C."/>
            <person name="Ding S.J."/>
            <person name="Wang X.J."/>
            <person name="Zhu J.G."/>
            <person name="Ruan X.D."/>
            <person name="Zhao L."/>
            <person name="Wei J.T."/>
            <person name="Ye R.Z."/>
            <person name="Que T.C."/>
            <person name="Du C.H."/>
            <person name="Zhou Y.H."/>
            <person name="Cheng J.X."/>
            <person name="Dai P.F."/>
            <person name="Guo W.B."/>
            <person name="Han X.H."/>
            <person name="Huang E.J."/>
            <person name="Li L.F."/>
            <person name="Wei W."/>
            <person name="Gao Y.C."/>
            <person name="Liu J.Z."/>
            <person name="Shao H.Z."/>
            <person name="Wang X."/>
            <person name="Wang C.C."/>
            <person name="Yang T.C."/>
            <person name="Huo Q.B."/>
            <person name="Li W."/>
            <person name="Chen H.Y."/>
            <person name="Chen S.E."/>
            <person name="Zhou L.G."/>
            <person name="Ni X.B."/>
            <person name="Tian J.H."/>
            <person name="Sheng Y."/>
            <person name="Liu T."/>
            <person name="Pan Y.S."/>
            <person name="Xia L.Y."/>
            <person name="Li J."/>
            <person name="Zhao F."/>
            <person name="Cao W.C."/>
        </authorList>
    </citation>
    <scope>NUCLEOTIDE SEQUENCE [LARGE SCALE GENOMIC DNA]</scope>
    <source>
        <strain evidence="13">HaeL-2018</strain>
    </source>
</reference>
<gene>
    <name evidence="13" type="ORF">HPB48_023775</name>
</gene>
<comment type="subcellular location">
    <subcellularLocation>
        <location evidence="1 11">Golgi apparatus membrane</location>
        <topology evidence="1 11">Single-pass type II membrane protein</topology>
    </subcellularLocation>
</comment>